<dbReference type="InterPro" id="IPR039374">
    <property type="entry name" value="SIP_fam"/>
</dbReference>
<dbReference type="GO" id="GO:0016491">
    <property type="term" value="F:oxidoreductase activity"/>
    <property type="evidence" value="ECO:0007669"/>
    <property type="project" value="InterPro"/>
</dbReference>
<dbReference type="InterPro" id="IPR017938">
    <property type="entry name" value="Riboflavin_synthase-like_b-brl"/>
</dbReference>
<dbReference type="Gene3D" id="2.40.30.10">
    <property type="entry name" value="Translation factors"/>
    <property type="match status" value="1"/>
</dbReference>
<evidence type="ECO:0000313" key="2">
    <source>
        <dbReference type="EMBL" id="OIV40137.1"/>
    </source>
</evidence>
<keyword evidence="3" id="KW-1185">Reference proteome</keyword>
<dbReference type="RefSeq" id="WP_071638261.1">
    <property type="nucleotide sequence ID" value="NZ_MLFK01000010.1"/>
</dbReference>
<dbReference type="PANTHER" id="PTHR30157:SF0">
    <property type="entry name" value="NADPH-DEPENDENT FERRIC-CHELATE REDUCTASE"/>
    <property type="match status" value="1"/>
</dbReference>
<organism evidence="2 3">
    <name type="scientific">Flavobacterium johnsoniae</name>
    <name type="common">Cytophaga johnsonae</name>
    <dbReference type="NCBI Taxonomy" id="986"/>
    <lineage>
        <taxon>Bacteria</taxon>
        <taxon>Pseudomonadati</taxon>
        <taxon>Bacteroidota</taxon>
        <taxon>Flavobacteriia</taxon>
        <taxon>Flavobacteriales</taxon>
        <taxon>Flavobacteriaceae</taxon>
        <taxon>Flavobacterium</taxon>
    </lineage>
</organism>
<protein>
    <recommendedName>
        <fullName evidence="1">FAD-binding FR-type domain-containing protein</fullName>
    </recommendedName>
</protein>
<proteinExistence type="predicted"/>
<name>A0A1J7C371_FLAJO</name>
<dbReference type="EMBL" id="MLFK01000010">
    <property type="protein sequence ID" value="OIV40137.1"/>
    <property type="molecule type" value="Genomic_DNA"/>
</dbReference>
<gene>
    <name evidence="2" type="ORF">BKM63_19500</name>
</gene>
<sequence>MSSMPKIIGDFMEMTFTNKICKVNVTSVETPSPNIKIIHFKGVFPHVKFKLGQAIVIRIDDTNYRNYTPSKWNSETGTFEVIFHIHHNGPGSKFVDNLKPNDQITVGLPRGFKIFNKEAKYHFFFGDETCISVFKSMKDEINRTEKNYLGILELDEDSICVPEKLGLVVDVVPKSISKAEQAIKALHNLDTEIWDLWKNGFFYLMGNAKSIQAFRKALREKGISNKNIHTQPYWAEGKAGL</sequence>
<reference evidence="2 3" key="1">
    <citation type="submission" date="2016-10" db="EMBL/GenBank/DDBJ databases">
        <title>Draft Genome Sequence of Rhizobacteria Flavobacterium johnsoniae CI04.</title>
        <authorList>
            <person name="Bravo J.I."/>
            <person name="Lozano G.L."/>
            <person name="Handelsman J."/>
        </authorList>
    </citation>
    <scope>NUCLEOTIDE SEQUENCE [LARGE SCALE GENOMIC DNA]</scope>
    <source>
        <strain evidence="2 3">CI04</strain>
    </source>
</reference>
<comment type="caution">
    <text evidence="2">The sequence shown here is derived from an EMBL/GenBank/DDBJ whole genome shotgun (WGS) entry which is preliminary data.</text>
</comment>
<evidence type="ECO:0000259" key="1">
    <source>
        <dbReference type="PROSITE" id="PS51384"/>
    </source>
</evidence>
<dbReference type="AlphaFoldDB" id="A0A1J7C371"/>
<accession>A0A1J7C371</accession>
<dbReference type="InterPro" id="IPR007037">
    <property type="entry name" value="SIP_rossman_dom"/>
</dbReference>
<dbReference type="InterPro" id="IPR039261">
    <property type="entry name" value="FNR_nucleotide-bd"/>
</dbReference>
<dbReference type="SUPFAM" id="SSF63380">
    <property type="entry name" value="Riboflavin synthase domain-like"/>
    <property type="match status" value="1"/>
</dbReference>
<feature type="domain" description="FAD-binding FR-type" evidence="1">
    <location>
        <begin position="18"/>
        <end position="116"/>
    </location>
</feature>
<evidence type="ECO:0000313" key="3">
    <source>
        <dbReference type="Proteomes" id="UP000182826"/>
    </source>
</evidence>
<dbReference type="Pfam" id="PF04954">
    <property type="entry name" value="SIP"/>
    <property type="match status" value="1"/>
</dbReference>
<dbReference type="OrthoDB" id="9814826at2"/>
<dbReference type="Gene3D" id="3.40.50.80">
    <property type="entry name" value="Nucleotide-binding domain of ferredoxin-NADP reductase (FNR) module"/>
    <property type="match status" value="1"/>
</dbReference>
<dbReference type="PANTHER" id="PTHR30157">
    <property type="entry name" value="FERRIC REDUCTASE, NADPH-DEPENDENT"/>
    <property type="match status" value="1"/>
</dbReference>
<dbReference type="InterPro" id="IPR017927">
    <property type="entry name" value="FAD-bd_FR_type"/>
</dbReference>
<dbReference type="Pfam" id="PF00970">
    <property type="entry name" value="FAD_binding_6"/>
    <property type="match status" value="1"/>
</dbReference>
<dbReference type="CDD" id="cd06193">
    <property type="entry name" value="siderophore_interacting"/>
    <property type="match status" value="1"/>
</dbReference>
<dbReference type="PROSITE" id="PS51384">
    <property type="entry name" value="FAD_FR"/>
    <property type="match status" value="1"/>
</dbReference>
<dbReference type="Proteomes" id="UP000182826">
    <property type="component" value="Unassembled WGS sequence"/>
</dbReference>
<dbReference type="InterPro" id="IPR008333">
    <property type="entry name" value="Cbr1-like_FAD-bd_dom"/>
</dbReference>